<evidence type="ECO:0000313" key="3">
    <source>
        <dbReference type="Proteomes" id="UP000887565"/>
    </source>
</evidence>
<dbReference type="Proteomes" id="UP000887565">
    <property type="component" value="Unplaced"/>
</dbReference>
<dbReference type="GO" id="GO:0016316">
    <property type="term" value="F:phosphatidylinositol-3,4-bisphosphate 4-phosphatase activity"/>
    <property type="evidence" value="ECO:0007669"/>
    <property type="project" value="InterPro"/>
</dbReference>
<keyword evidence="2" id="KW-0443">Lipid metabolism</keyword>
<evidence type="ECO:0000256" key="2">
    <source>
        <dbReference type="ARBA" id="ARBA00023098"/>
    </source>
</evidence>
<evidence type="ECO:0000256" key="1">
    <source>
        <dbReference type="ARBA" id="ARBA00022801"/>
    </source>
</evidence>
<dbReference type="InterPro" id="IPR039034">
    <property type="entry name" value="INPP4"/>
</dbReference>
<keyword evidence="1" id="KW-0378">Hydrolase</keyword>
<keyword evidence="3" id="KW-1185">Reference proteome</keyword>
<organism evidence="3 4">
    <name type="scientific">Romanomermis culicivorax</name>
    <name type="common">Nematode worm</name>
    <dbReference type="NCBI Taxonomy" id="13658"/>
    <lineage>
        <taxon>Eukaryota</taxon>
        <taxon>Metazoa</taxon>
        <taxon>Ecdysozoa</taxon>
        <taxon>Nematoda</taxon>
        <taxon>Enoplea</taxon>
        <taxon>Dorylaimia</taxon>
        <taxon>Mermithida</taxon>
        <taxon>Mermithoidea</taxon>
        <taxon>Mermithidae</taxon>
        <taxon>Romanomermis</taxon>
    </lineage>
</organism>
<proteinExistence type="predicted"/>
<protein>
    <submittedName>
        <fullName evidence="4">Uncharacterized protein</fullName>
    </submittedName>
</protein>
<evidence type="ECO:0000313" key="4">
    <source>
        <dbReference type="WBParaSite" id="nRc.2.0.1.t27478-RA"/>
    </source>
</evidence>
<dbReference type="WBParaSite" id="nRc.2.0.1.t27478-RA">
    <property type="protein sequence ID" value="nRc.2.0.1.t27478-RA"/>
    <property type="gene ID" value="nRc.2.0.1.g27478"/>
</dbReference>
<dbReference type="PANTHER" id="PTHR12187">
    <property type="entry name" value="AGAP000124-PA"/>
    <property type="match status" value="1"/>
</dbReference>
<accession>A0A915JN02</accession>
<name>A0A915JN02_ROMCU</name>
<dbReference type="GO" id="GO:0005737">
    <property type="term" value="C:cytoplasm"/>
    <property type="evidence" value="ECO:0007669"/>
    <property type="project" value="TreeGrafter"/>
</dbReference>
<dbReference type="AlphaFoldDB" id="A0A915JN02"/>
<reference evidence="4" key="1">
    <citation type="submission" date="2022-11" db="UniProtKB">
        <authorList>
            <consortium name="WormBaseParasite"/>
        </authorList>
    </citation>
    <scope>IDENTIFICATION</scope>
</reference>
<sequence>MIEDLSEALTSIGRNCRFRFLKSFSQLDDICQPLIDGKGPSNGLQITLPLNRKLFRTLTDDRDPTFSDPGIWFKIHPVLFTVGLNYEETLAKTMGGLNLERQLNQRALEHYESYVRKFCAHFSDENLEKNLQTLLDNVHWNIAQNCSKNVEKFSSFTFFAGSSPENVCKSGCIVAATSKQLFLGKVKNSSFVGQG</sequence>
<dbReference type="PANTHER" id="PTHR12187:SF11">
    <property type="entry name" value="PHOSPHATIDYLINOSITOL-3,4-BISPHOSPHATE 4-PHOSPHATASE"/>
    <property type="match status" value="1"/>
</dbReference>